<evidence type="ECO:0000313" key="2">
    <source>
        <dbReference type="Proteomes" id="UP001363035"/>
    </source>
</evidence>
<dbReference type="RefSeq" id="WP_099367961.1">
    <property type="nucleotide sequence ID" value="NZ_JAYLLN010000007.1"/>
</dbReference>
<dbReference type="Proteomes" id="UP001363035">
    <property type="component" value="Unassembled WGS sequence"/>
</dbReference>
<evidence type="ECO:0000313" key="1">
    <source>
        <dbReference type="EMBL" id="MEI5984207.1"/>
    </source>
</evidence>
<sequence length="90" mass="10511">MNTYYIYISTDANRQFLQAGMTTDIQQIALLNRVVFLEMYSNQADAEKKLNELSFGRIVRERLVRKQNPNWLSLPLPQNLCRNKKAAVYA</sequence>
<reference evidence="1 2" key="1">
    <citation type="submission" date="2024-01" db="EMBL/GenBank/DDBJ databases">
        <title>Sphingobacterium tenebrionis sp. nov., a novel endophyte isolated from tenebrio molitor intestines.</title>
        <authorList>
            <person name="Zhang C."/>
        </authorList>
    </citation>
    <scope>NUCLEOTIDE SEQUENCE [LARGE SCALE GENOMIC DNA]</scope>
    <source>
        <strain evidence="1 2">PU5-4</strain>
    </source>
</reference>
<accession>A0ABU8I3U7</accession>
<proteinExistence type="predicted"/>
<organism evidence="1 2">
    <name type="scientific">Sphingobacterium tenebrionis</name>
    <dbReference type="NCBI Taxonomy" id="3111775"/>
    <lineage>
        <taxon>Bacteria</taxon>
        <taxon>Pseudomonadati</taxon>
        <taxon>Bacteroidota</taxon>
        <taxon>Sphingobacteriia</taxon>
        <taxon>Sphingobacteriales</taxon>
        <taxon>Sphingobacteriaceae</taxon>
        <taxon>Sphingobacterium</taxon>
    </lineage>
</organism>
<dbReference type="EMBL" id="JAYLLN010000007">
    <property type="protein sequence ID" value="MEI5984207.1"/>
    <property type="molecule type" value="Genomic_DNA"/>
</dbReference>
<protein>
    <recommendedName>
        <fullName evidence="3">GIY-YIG nuclease family protein</fullName>
    </recommendedName>
</protein>
<evidence type="ECO:0008006" key="3">
    <source>
        <dbReference type="Google" id="ProtNLM"/>
    </source>
</evidence>
<comment type="caution">
    <text evidence="1">The sequence shown here is derived from an EMBL/GenBank/DDBJ whole genome shotgun (WGS) entry which is preliminary data.</text>
</comment>
<keyword evidence="2" id="KW-1185">Reference proteome</keyword>
<gene>
    <name evidence="1" type="ORF">VJ786_04755</name>
</gene>
<name>A0ABU8I3U7_9SPHI</name>